<proteinExistence type="predicted"/>
<evidence type="ECO:0000256" key="2">
    <source>
        <dbReference type="ARBA" id="ARBA00022679"/>
    </source>
</evidence>
<protein>
    <recommendedName>
        <fullName evidence="1">holo-[acyl-carrier-protein] synthase</fullName>
        <ecNumber evidence="1">2.7.8.7</ecNumber>
    </recommendedName>
</protein>
<organism evidence="5 6">
    <name type="scientific">Hydnum rufescens UP504</name>
    <dbReference type="NCBI Taxonomy" id="1448309"/>
    <lineage>
        <taxon>Eukaryota</taxon>
        <taxon>Fungi</taxon>
        <taxon>Dikarya</taxon>
        <taxon>Basidiomycota</taxon>
        <taxon>Agaricomycotina</taxon>
        <taxon>Agaricomycetes</taxon>
        <taxon>Cantharellales</taxon>
        <taxon>Hydnaceae</taxon>
        <taxon>Hydnum</taxon>
    </lineage>
</organism>
<evidence type="ECO:0000259" key="3">
    <source>
        <dbReference type="Pfam" id="PF01648"/>
    </source>
</evidence>
<feature type="domain" description="4'-phosphopantetheinyl transferase" evidence="3">
    <location>
        <begin position="114"/>
        <end position="195"/>
    </location>
</feature>
<dbReference type="PANTHER" id="PTHR12215:SF10">
    <property type="entry name" value="L-AMINOADIPATE-SEMIALDEHYDE DEHYDROGENASE-PHOSPHOPANTETHEINYL TRANSFERASE"/>
    <property type="match status" value="1"/>
</dbReference>
<evidence type="ECO:0000259" key="4">
    <source>
        <dbReference type="Pfam" id="PF22624"/>
    </source>
</evidence>
<reference evidence="5" key="1">
    <citation type="journal article" date="2020" name="Nat. Commun.">
        <title>Large-scale genome sequencing of mycorrhizal fungi provides insights into the early evolution of symbiotic traits.</title>
        <authorList>
            <person name="Miyauchi S."/>
            <person name="Kiss E."/>
            <person name="Kuo A."/>
            <person name="Drula E."/>
            <person name="Kohler A."/>
            <person name="Sanchez-Garcia M."/>
            <person name="Morin E."/>
            <person name="Andreopoulos B."/>
            <person name="Barry K.W."/>
            <person name="Bonito G."/>
            <person name="Buee M."/>
            <person name="Carver A."/>
            <person name="Chen C."/>
            <person name="Cichocki N."/>
            <person name="Clum A."/>
            <person name="Culley D."/>
            <person name="Crous P.W."/>
            <person name="Fauchery L."/>
            <person name="Girlanda M."/>
            <person name="Hayes R.D."/>
            <person name="Keri Z."/>
            <person name="LaButti K."/>
            <person name="Lipzen A."/>
            <person name="Lombard V."/>
            <person name="Magnuson J."/>
            <person name="Maillard F."/>
            <person name="Murat C."/>
            <person name="Nolan M."/>
            <person name="Ohm R.A."/>
            <person name="Pangilinan J."/>
            <person name="Pereira M.F."/>
            <person name="Perotto S."/>
            <person name="Peter M."/>
            <person name="Pfister S."/>
            <person name="Riley R."/>
            <person name="Sitrit Y."/>
            <person name="Stielow J.B."/>
            <person name="Szollosi G."/>
            <person name="Zifcakova L."/>
            <person name="Stursova M."/>
            <person name="Spatafora J.W."/>
            <person name="Tedersoo L."/>
            <person name="Vaario L.M."/>
            <person name="Yamada A."/>
            <person name="Yan M."/>
            <person name="Wang P."/>
            <person name="Xu J."/>
            <person name="Bruns T."/>
            <person name="Baldrian P."/>
            <person name="Vilgalys R."/>
            <person name="Dunand C."/>
            <person name="Henrissat B."/>
            <person name="Grigoriev I.V."/>
            <person name="Hibbett D."/>
            <person name="Nagy L.G."/>
            <person name="Martin F.M."/>
        </authorList>
    </citation>
    <scope>NUCLEOTIDE SEQUENCE</scope>
    <source>
        <strain evidence="5">UP504</strain>
    </source>
</reference>
<dbReference type="Pfam" id="PF01648">
    <property type="entry name" value="ACPS"/>
    <property type="match status" value="1"/>
</dbReference>
<dbReference type="GO" id="GO:0008897">
    <property type="term" value="F:holo-[acyl-carrier-protein] synthase activity"/>
    <property type="evidence" value="ECO:0007669"/>
    <property type="project" value="UniProtKB-EC"/>
</dbReference>
<dbReference type="AlphaFoldDB" id="A0A9P6DMX3"/>
<dbReference type="GO" id="GO:0005829">
    <property type="term" value="C:cytosol"/>
    <property type="evidence" value="ECO:0007669"/>
    <property type="project" value="TreeGrafter"/>
</dbReference>
<dbReference type="InterPro" id="IPR050559">
    <property type="entry name" value="P-Pant_transferase_sf"/>
</dbReference>
<dbReference type="EMBL" id="MU129083">
    <property type="protein sequence ID" value="KAF9507367.1"/>
    <property type="molecule type" value="Genomic_DNA"/>
</dbReference>
<dbReference type="Gene3D" id="3.90.470.20">
    <property type="entry name" value="4'-phosphopantetheinyl transferase domain"/>
    <property type="match status" value="1"/>
</dbReference>
<dbReference type="InterPro" id="IPR008278">
    <property type="entry name" value="4-PPantetheinyl_Trfase_dom"/>
</dbReference>
<keyword evidence="6" id="KW-1185">Reference proteome</keyword>
<name>A0A9P6DMX3_9AGAM</name>
<comment type="caution">
    <text evidence="5">The sequence shown here is derived from an EMBL/GenBank/DDBJ whole genome shotgun (WGS) entry which is preliminary data.</text>
</comment>
<accession>A0A9P6DMX3</accession>
<dbReference type="GO" id="GO:0019878">
    <property type="term" value="P:lysine biosynthetic process via aminoadipic acid"/>
    <property type="evidence" value="ECO:0007669"/>
    <property type="project" value="TreeGrafter"/>
</dbReference>
<dbReference type="InterPro" id="IPR055066">
    <property type="entry name" value="AASDHPPT_N"/>
</dbReference>
<dbReference type="PANTHER" id="PTHR12215">
    <property type="entry name" value="PHOSPHOPANTETHEINE TRANSFERASE"/>
    <property type="match status" value="1"/>
</dbReference>
<gene>
    <name evidence="5" type="ORF">BS47DRAFT_318681</name>
</gene>
<evidence type="ECO:0000313" key="6">
    <source>
        <dbReference type="Proteomes" id="UP000886523"/>
    </source>
</evidence>
<dbReference type="GO" id="GO:0000287">
    <property type="term" value="F:magnesium ion binding"/>
    <property type="evidence" value="ECO:0007669"/>
    <property type="project" value="InterPro"/>
</dbReference>
<evidence type="ECO:0000313" key="5">
    <source>
        <dbReference type="EMBL" id="KAF9507367.1"/>
    </source>
</evidence>
<evidence type="ECO:0000256" key="1">
    <source>
        <dbReference type="ARBA" id="ARBA00013172"/>
    </source>
</evidence>
<feature type="domain" description="4'-phosphopantetheinyl transferase N-terminal" evidence="4">
    <location>
        <begin position="22"/>
        <end position="103"/>
    </location>
</feature>
<dbReference type="OrthoDB" id="26719at2759"/>
<sequence length="277" mass="31299">MEMWIAILPDETDLSAEDLYRKGLSRVDPTSRAKITKFYRKADAWRCLLGRLLPRQLLKQRDVASDDIRFDATSAGKPFLSHPVLDPPIAYNIAHDSSLVVMAFQRNARDSLEIGADVMRVALPKGVTLSSFINILTEQLSPSELKNLRETEATDPAVTLQTLFWLWTLKEAYTKTLGLGLGFDFSRITFDVRNDIVYVDEVPLSGFEFVLLELDVLLGRDTGRYQGVAARRMGDEAGEGDVPSTIVRRSVVFKEQHDWMKFWDAADLVENCDILVI</sequence>
<dbReference type="Proteomes" id="UP000886523">
    <property type="component" value="Unassembled WGS sequence"/>
</dbReference>
<dbReference type="InterPro" id="IPR037143">
    <property type="entry name" value="4-PPantetheinyl_Trfase_dom_sf"/>
</dbReference>
<dbReference type="Pfam" id="PF22624">
    <property type="entry name" value="AASDHPPT_N"/>
    <property type="match status" value="1"/>
</dbReference>
<keyword evidence="2" id="KW-0808">Transferase</keyword>
<dbReference type="SUPFAM" id="SSF56214">
    <property type="entry name" value="4'-phosphopantetheinyl transferase"/>
    <property type="match status" value="2"/>
</dbReference>
<dbReference type="EC" id="2.7.8.7" evidence="1"/>